<evidence type="ECO:0000256" key="1">
    <source>
        <dbReference type="SAM" id="MobiDB-lite"/>
    </source>
</evidence>
<dbReference type="RefSeq" id="WP_117230646.1">
    <property type="nucleotide sequence ID" value="NZ_CP061725.1"/>
</dbReference>
<keyword evidence="3" id="KW-1185">Reference proteome</keyword>
<dbReference type="OrthoDB" id="3469122at2"/>
<sequence>MPQQDPDPHRAEHLDTTASNDHPADTPPTRQTPSGHPLRHSPLHLPHDRLAVTSLDERDGDHYVAFTATLCLDGTPVGEIRNEGDGAATRLRCHDPARFTERDMHEFVRDCRYRRQPTDEETVLDRLVAEYDLDTRLATLTPNSTMARTVDIDGDYCGDIVTVETDDLDRLDQPTGRAGLAIYLATATTSPCCRGWQIWRHDTWHRVAPLIR</sequence>
<feature type="compositionally biased region" description="Basic and acidic residues" evidence="1">
    <location>
        <begin position="1"/>
        <end position="15"/>
    </location>
</feature>
<reference evidence="2 3" key="1">
    <citation type="submission" date="2018-08" db="EMBL/GenBank/DDBJ databases">
        <title>Verrucosispora craniellae sp. nov., isolated from a marine sponge in the South China Sea.</title>
        <authorList>
            <person name="Li L."/>
            <person name="Lin H.W."/>
        </authorList>
    </citation>
    <scope>NUCLEOTIDE SEQUENCE [LARGE SCALE GENOMIC DNA]</scope>
    <source>
        <strain evidence="2 3">LHW63014</strain>
    </source>
</reference>
<evidence type="ECO:0000313" key="3">
    <source>
        <dbReference type="Proteomes" id="UP000262621"/>
    </source>
</evidence>
<evidence type="ECO:0000313" key="2">
    <source>
        <dbReference type="EMBL" id="RFS43745.1"/>
    </source>
</evidence>
<accession>A0A372FSL6</accession>
<name>A0A372FSL6_9ACTN</name>
<dbReference type="Proteomes" id="UP000262621">
    <property type="component" value="Unassembled WGS sequence"/>
</dbReference>
<gene>
    <name evidence="2" type="ORF">D0Q02_26075</name>
</gene>
<dbReference type="AlphaFoldDB" id="A0A372FSL6"/>
<proteinExistence type="predicted"/>
<organism evidence="2 3">
    <name type="scientific">Micromonospora craniellae</name>
    <dbReference type="NCBI Taxonomy" id="2294034"/>
    <lineage>
        <taxon>Bacteria</taxon>
        <taxon>Bacillati</taxon>
        <taxon>Actinomycetota</taxon>
        <taxon>Actinomycetes</taxon>
        <taxon>Micromonosporales</taxon>
        <taxon>Micromonosporaceae</taxon>
        <taxon>Micromonospora</taxon>
    </lineage>
</organism>
<dbReference type="EMBL" id="QVFU01000046">
    <property type="protein sequence ID" value="RFS43745.1"/>
    <property type="molecule type" value="Genomic_DNA"/>
</dbReference>
<comment type="caution">
    <text evidence="2">The sequence shown here is derived from an EMBL/GenBank/DDBJ whole genome shotgun (WGS) entry which is preliminary data.</text>
</comment>
<feature type="region of interest" description="Disordered" evidence="1">
    <location>
        <begin position="1"/>
        <end position="44"/>
    </location>
</feature>
<protein>
    <submittedName>
        <fullName evidence="2">Uncharacterized protein</fullName>
    </submittedName>
</protein>